<dbReference type="AlphaFoldDB" id="A0A2S7IIY9"/>
<accession>A0A2S7IIY9</accession>
<dbReference type="InterPro" id="IPR027417">
    <property type="entry name" value="P-loop_NTPase"/>
</dbReference>
<feature type="domain" description="Helicase C-terminal" evidence="14">
    <location>
        <begin position="216"/>
        <end position="362"/>
    </location>
</feature>
<keyword evidence="16" id="KW-1185">Reference proteome</keyword>
<keyword evidence="5 15" id="KW-0347">Helicase</keyword>
<dbReference type="Gene3D" id="1.10.10.10">
    <property type="entry name" value="Winged helix-like DNA-binding domain superfamily/Winged helix DNA-binding domain"/>
    <property type="match status" value="1"/>
</dbReference>
<evidence type="ECO:0000256" key="7">
    <source>
        <dbReference type="ARBA" id="ARBA00023125"/>
    </source>
</evidence>
<evidence type="ECO:0000256" key="12">
    <source>
        <dbReference type="ARBA" id="ARBA00044550"/>
    </source>
</evidence>
<feature type="domain" description="Helicase ATP-binding" evidence="13">
    <location>
        <begin position="24"/>
        <end position="192"/>
    </location>
</feature>
<dbReference type="Proteomes" id="UP000239590">
    <property type="component" value="Unassembled WGS sequence"/>
</dbReference>
<dbReference type="GO" id="GO:0006310">
    <property type="term" value="P:DNA recombination"/>
    <property type="evidence" value="ECO:0007669"/>
    <property type="project" value="InterPro"/>
</dbReference>
<dbReference type="PANTHER" id="PTHR13710:SF105">
    <property type="entry name" value="ATP-DEPENDENT DNA HELICASE Q1"/>
    <property type="match status" value="1"/>
</dbReference>
<evidence type="ECO:0000256" key="11">
    <source>
        <dbReference type="ARBA" id="ARBA00044535"/>
    </source>
</evidence>
<comment type="catalytic activity">
    <reaction evidence="9">
        <text>Couples ATP hydrolysis with the unwinding of duplex DNA by translocating in the 3'-5' direction.</text>
        <dbReference type="EC" id="5.6.2.4"/>
    </reaction>
</comment>
<keyword evidence="7" id="KW-0238">DNA-binding</keyword>
<dbReference type="InterPro" id="IPR032284">
    <property type="entry name" value="RecQ_Zn-bd"/>
</dbReference>
<keyword evidence="2" id="KW-0479">Metal-binding</keyword>
<reference evidence="16" key="1">
    <citation type="submission" date="2018-02" db="EMBL/GenBank/DDBJ databases">
        <title>Genome sequencing of Solimonas sp. HR-BB.</title>
        <authorList>
            <person name="Lee Y."/>
            <person name="Jeon C.O."/>
        </authorList>
    </citation>
    <scope>NUCLEOTIDE SEQUENCE [LARGE SCALE GENOMIC DNA]</scope>
    <source>
        <strain evidence="16">HR-U</strain>
    </source>
</reference>
<dbReference type="EC" id="5.6.2.4" evidence="10"/>
<organism evidence="15 16">
    <name type="scientific">Siphonobacter curvatus</name>
    <dbReference type="NCBI Taxonomy" id="2094562"/>
    <lineage>
        <taxon>Bacteria</taxon>
        <taxon>Pseudomonadati</taxon>
        <taxon>Bacteroidota</taxon>
        <taxon>Cytophagia</taxon>
        <taxon>Cytophagales</taxon>
        <taxon>Cytophagaceae</taxon>
        <taxon>Siphonobacter</taxon>
    </lineage>
</organism>
<keyword evidence="6" id="KW-0067">ATP-binding</keyword>
<dbReference type="GO" id="GO:0005524">
    <property type="term" value="F:ATP binding"/>
    <property type="evidence" value="ECO:0007669"/>
    <property type="project" value="UniProtKB-KW"/>
</dbReference>
<dbReference type="InterPro" id="IPR011545">
    <property type="entry name" value="DEAD/DEAH_box_helicase_dom"/>
</dbReference>
<dbReference type="GO" id="GO:0043138">
    <property type="term" value="F:3'-5' DNA helicase activity"/>
    <property type="evidence" value="ECO:0007669"/>
    <property type="project" value="UniProtKB-EC"/>
</dbReference>
<dbReference type="Gene3D" id="3.40.50.300">
    <property type="entry name" value="P-loop containing nucleotide triphosphate hydrolases"/>
    <property type="match status" value="2"/>
</dbReference>
<dbReference type="GO" id="GO:0005737">
    <property type="term" value="C:cytoplasm"/>
    <property type="evidence" value="ECO:0007669"/>
    <property type="project" value="TreeGrafter"/>
</dbReference>
<protein>
    <recommendedName>
        <fullName evidence="11">ATP-dependent DNA helicase RecQ</fullName>
        <ecNumber evidence="10">5.6.2.4</ecNumber>
    </recommendedName>
    <alternativeName>
        <fullName evidence="12">DNA 3'-5' helicase RecQ</fullName>
    </alternativeName>
</protein>
<evidence type="ECO:0000256" key="9">
    <source>
        <dbReference type="ARBA" id="ARBA00034617"/>
    </source>
</evidence>
<evidence type="ECO:0000256" key="10">
    <source>
        <dbReference type="ARBA" id="ARBA00034808"/>
    </source>
</evidence>
<evidence type="ECO:0000259" key="13">
    <source>
        <dbReference type="PROSITE" id="PS51192"/>
    </source>
</evidence>
<dbReference type="GO" id="GO:0043590">
    <property type="term" value="C:bacterial nucleoid"/>
    <property type="evidence" value="ECO:0007669"/>
    <property type="project" value="TreeGrafter"/>
</dbReference>
<dbReference type="SMART" id="SM00490">
    <property type="entry name" value="HELICc"/>
    <property type="match status" value="1"/>
</dbReference>
<proteinExistence type="inferred from homology"/>
<evidence type="ECO:0000313" key="15">
    <source>
        <dbReference type="EMBL" id="PQA56147.1"/>
    </source>
</evidence>
<gene>
    <name evidence="15" type="ORF">C5O19_17480</name>
</gene>
<name>A0A2S7IIY9_9BACT</name>
<evidence type="ECO:0000256" key="3">
    <source>
        <dbReference type="ARBA" id="ARBA00022741"/>
    </source>
</evidence>
<dbReference type="FunFam" id="3.40.50.300:FF:001389">
    <property type="entry name" value="ATP-dependent DNA helicase RecQ"/>
    <property type="match status" value="1"/>
</dbReference>
<keyword evidence="4" id="KW-0378">Hydrolase</keyword>
<dbReference type="InterPro" id="IPR001650">
    <property type="entry name" value="Helicase_C-like"/>
</dbReference>
<dbReference type="GO" id="GO:0016787">
    <property type="term" value="F:hydrolase activity"/>
    <property type="evidence" value="ECO:0007669"/>
    <property type="project" value="UniProtKB-KW"/>
</dbReference>
<evidence type="ECO:0000259" key="14">
    <source>
        <dbReference type="PROSITE" id="PS51194"/>
    </source>
</evidence>
<keyword evidence="3" id="KW-0547">Nucleotide-binding</keyword>
<evidence type="ECO:0000256" key="1">
    <source>
        <dbReference type="ARBA" id="ARBA00005446"/>
    </source>
</evidence>
<evidence type="ECO:0000256" key="2">
    <source>
        <dbReference type="ARBA" id="ARBA00022723"/>
    </source>
</evidence>
<dbReference type="NCBIfam" id="TIGR00614">
    <property type="entry name" value="recQ_fam"/>
    <property type="match status" value="1"/>
</dbReference>
<dbReference type="SUPFAM" id="SSF52540">
    <property type="entry name" value="P-loop containing nucleoside triphosphate hydrolases"/>
    <property type="match status" value="1"/>
</dbReference>
<dbReference type="PANTHER" id="PTHR13710">
    <property type="entry name" value="DNA HELICASE RECQ FAMILY MEMBER"/>
    <property type="match status" value="1"/>
</dbReference>
<dbReference type="OrthoDB" id="9763310at2"/>
<dbReference type="PROSITE" id="PS51192">
    <property type="entry name" value="HELICASE_ATP_BIND_1"/>
    <property type="match status" value="1"/>
</dbReference>
<dbReference type="GO" id="GO:0003677">
    <property type="term" value="F:DNA binding"/>
    <property type="evidence" value="ECO:0007669"/>
    <property type="project" value="UniProtKB-KW"/>
</dbReference>
<sequence>MTIDELLKQVWGYDVFRPMQREIIESVLAGHDVLALLPTGGGKSVCFQVPALAQPGLCLVISPLIALMKDQVENLRKRGIHAEAVYSGMSYRQIDHTLDACIYGDVKFLYVSPERLRTELFRVRAKQMKINLIAVDEAHCVSAWGYDFRPPYLQIAEFRELFPKLPLLALTATATREVKADIVQKLAMRNERIFQQSFARPNLSYSIITTEDKEVRLQKILTNVPGTSVVYARSRRRTQAIANELSRRGIPATFYHAGLSASDRAMRQEAWLKGRIRVMVATNAFGMGIDKPDVRTVIHLDLPDTLEAYFQEAGRGGRDGEKAYAVALVAPGDGKELVKQVEQQYPELDFVRRVYQCLANYFRLAIGAGEGSSYDFDLNDFQSTFGLATTETYYALKILESEGFIQMSESYHNPSKLHFTVNSRELYEFQVRNERFDGFTKLLLRLYGGALFTEYLIISESAIAKAFLVSEAEVRTLLYRLEELNVIEYDPQKTKPQLTFITARYDAAGLPLSVRAIAARRDRDLSKVQAMIAYVGNTTRCRTQLLLEYFDESTDYECGICDTCVARKKARQTAGSMTQEKQRIVDALASGPITIQQLVARLAPKNENAFLLLVRELVSEEVMAYDALGNLYLR</sequence>
<evidence type="ECO:0000256" key="5">
    <source>
        <dbReference type="ARBA" id="ARBA00022806"/>
    </source>
</evidence>
<dbReference type="GO" id="GO:0030894">
    <property type="term" value="C:replisome"/>
    <property type="evidence" value="ECO:0007669"/>
    <property type="project" value="TreeGrafter"/>
</dbReference>
<dbReference type="GO" id="GO:0046872">
    <property type="term" value="F:metal ion binding"/>
    <property type="evidence" value="ECO:0007669"/>
    <property type="project" value="UniProtKB-KW"/>
</dbReference>
<dbReference type="SMART" id="SM00487">
    <property type="entry name" value="DEXDc"/>
    <property type="match status" value="1"/>
</dbReference>
<dbReference type="Pfam" id="PF16124">
    <property type="entry name" value="RecQ_Zn_bind"/>
    <property type="match status" value="1"/>
</dbReference>
<dbReference type="Pfam" id="PF00271">
    <property type="entry name" value="Helicase_C"/>
    <property type="match status" value="1"/>
</dbReference>
<dbReference type="InterPro" id="IPR014001">
    <property type="entry name" value="Helicase_ATP-bd"/>
</dbReference>
<dbReference type="GO" id="GO:0009378">
    <property type="term" value="F:four-way junction helicase activity"/>
    <property type="evidence" value="ECO:0007669"/>
    <property type="project" value="TreeGrafter"/>
</dbReference>
<dbReference type="InterPro" id="IPR036388">
    <property type="entry name" value="WH-like_DNA-bd_sf"/>
</dbReference>
<dbReference type="RefSeq" id="WP_104714697.1">
    <property type="nucleotide sequence ID" value="NZ_PTRA01000003.1"/>
</dbReference>
<dbReference type="Pfam" id="PF00270">
    <property type="entry name" value="DEAD"/>
    <property type="match status" value="1"/>
</dbReference>
<evidence type="ECO:0000256" key="4">
    <source>
        <dbReference type="ARBA" id="ARBA00022801"/>
    </source>
</evidence>
<evidence type="ECO:0000256" key="8">
    <source>
        <dbReference type="ARBA" id="ARBA00023235"/>
    </source>
</evidence>
<dbReference type="CDD" id="cd17920">
    <property type="entry name" value="DEXHc_RecQ"/>
    <property type="match status" value="1"/>
</dbReference>
<evidence type="ECO:0000256" key="6">
    <source>
        <dbReference type="ARBA" id="ARBA00022840"/>
    </source>
</evidence>
<comment type="caution">
    <text evidence="15">The sequence shown here is derived from an EMBL/GenBank/DDBJ whole genome shotgun (WGS) entry which is preliminary data.</text>
</comment>
<dbReference type="EMBL" id="PTRA01000003">
    <property type="protein sequence ID" value="PQA56147.1"/>
    <property type="molecule type" value="Genomic_DNA"/>
</dbReference>
<comment type="similarity">
    <text evidence="1">Belongs to the helicase family. RecQ subfamily.</text>
</comment>
<evidence type="ECO:0000313" key="16">
    <source>
        <dbReference type="Proteomes" id="UP000239590"/>
    </source>
</evidence>
<dbReference type="PROSITE" id="PS51194">
    <property type="entry name" value="HELICASE_CTER"/>
    <property type="match status" value="1"/>
</dbReference>
<dbReference type="InterPro" id="IPR004589">
    <property type="entry name" value="DNA_helicase_ATP-dep_RecQ"/>
</dbReference>
<keyword evidence="8" id="KW-0413">Isomerase</keyword>
<dbReference type="GO" id="GO:0006281">
    <property type="term" value="P:DNA repair"/>
    <property type="evidence" value="ECO:0007669"/>
    <property type="project" value="TreeGrafter"/>
</dbReference>